<evidence type="ECO:0000256" key="1">
    <source>
        <dbReference type="SAM" id="Phobius"/>
    </source>
</evidence>
<keyword evidence="1" id="KW-0472">Membrane</keyword>
<keyword evidence="1" id="KW-1133">Transmembrane helix</keyword>
<organism evidence="2 3">
    <name type="scientific">Victivallis lenta</name>
    <dbReference type="NCBI Taxonomy" id="2606640"/>
    <lineage>
        <taxon>Bacteria</taxon>
        <taxon>Pseudomonadati</taxon>
        <taxon>Lentisphaerota</taxon>
        <taxon>Lentisphaeria</taxon>
        <taxon>Victivallales</taxon>
        <taxon>Victivallaceae</taxon>
        <taxon>Victivallis</taxon>
    </lineage>
</organism>
<keyword evidence="3" id="KW-1185">Reference proteome</keyword>
<dbReference type="EMBL" id="VUNS01000011">
    <property type="protein sequence ID" value="MST97645.1"/>
    <property type="molecule type" value="Genomic_DNA"/>
</dbReference>
<dbReference type="InterPro" id="IPR045584">
    <property type="entry name" value="Pilin-like"/>
</dbReference>
<comment type="caution">
    <text evidence="2">The sequence shown here is derived from an EMBL/GenBank/DDBJ whole genome shotgun (WGS) entry which is preliminary data.</text>
</comment>
<evidence type="ECO:0000313" key="2">
    <source>
        <dbReference type="EMBL" id="MST97645.1"/>
    </source>
</evidence>
<sequence length="365" mass="38913">MFCLLFLVSPVCIAVGFAGEIHFPRTPISYSVPGFHFPRVAPLPPAAEDFVLLTCPPAAANSSPPASRAAAEGLRSAAFTFVAPAPRCPLRLPPNRAVRSHPLRGAYRAFSPGGNAVSFHIPGIMRKPFTLIELLVVIAIIAILASMLLPALNQARTRARASSCIGNLKQIGQIITFYRDANKDLFGSALQNSSGKLTTWAGGLASHGYTPAVPQKNKSFLYCPALALPAANWEWSYPYGVITYAGNTARTLPKPLATGTSPFTGGDSLINFKRIKSASELIIAGDTIQYSASGADCGTYRFGQLGLCHSGRGNLLFADGHAAAAAKENFSDLIHRTFQRYDDLANYQGAYCVLPGSNGLQIKIQ</sequence>
<dbReference type="Proteomes" id="UP000435649">
    <property type="component" value="Unassembled WGS sequence"/>
</dbReference>
<dbReference type="NCBIfam" id="TIGR02532">
    <property type="entry name" value="IV_pilin_GFxxxE"/>
    <property type="match status" value="1"/>
</dbReference>
<dbReference type="Gene3D" id="3.30.700.10">
    <property type="entry name" value="Glycoprotein, Type 4 Pilin"/>
    <property type="match status" value="1"/>
</dbReference>
<feature type="transmembrane region" description="Helical" evidence="1">
    <location>
        <begin position="129"/>
        <end position="152"/>
    </location>
</feature>
<name>A0A844G420_9BACT</name>
<protein>
    <submittedName>
        <fullName evidence="2">Prepilin-type N-terminal cleavage/methylation domain-containing protein</fullName>
    </submittedName>
</protein>
<dbReference type="RefSeq" id="WP_154418665.1">
    <property type="nucleotide sequence ID" value="NZ_VUNS01000011.1"/>
</dbReference>
<dbReference type="PANTHER" id="PTHR30093">
    <property type="entry name" value="GENERAL SECRETION PATHWAY PROTEIN G"/>
    <property type="match status" value="1"/>
</dbReference>
<dbReference type="SUPFAM" id="SSF54523">
    <property type="entry name" value="Pili subunits"/>
    <property type="match status" value="1"/>
</dbReference>
<dbReference type="AlphaFoldDB" id="A0A844G420"/>
<accession>A0A844G420</accession>
<keyword evidence="1" id="KW-0812">Transmembrane</keyword>
<dbReference type="InterPro" id="IPR012902">
    <property type="entry name" value="N_methyl_site"/>
</dbReference>
<proteinExistence type="predicted"/>
<reference evidence="2 3" key="1">
    <citation type="submission" date="2019-08" db="EMBL/GenBank/DDBJ databases">
        <title>In-depth cultivation of the pig gut microbiome towards novel bacterial diversity and tailored functional studies.</title>
        <authorList>
            <person name="Wylensek D."/>
            <person name="Hitch T.C.A."/>
            <person name="Clavel T."/>
        </authorList>
    </citation>
    <scope>NUCLEOTIDE SEQUENCE [LARGE SCALE GENOMIC DNA]</scope>
    <source>
        <strain evidence="2 3">BBE-744-WT-12</strain>
    </source>
</reference>
<gene>
    <name evidence="2" type="ORF">FYJ85_11410</name>
</gene>
<evidence type="ECO:0000313" key="3">
    <source>
        <dbReference type="Proteomes" id="UP000435649"/>
    </source>
</evidence>